<gene>
    <name evidence="2" type="ORF">L345_15887</name>
</gene>
<dbReference type="Proteomes" id="UP000018936">
    <property type="component" value="Unassembled WGS sequence"/>
</dbReference>
<feature type="non-terminal residue" evidence="2">
    <location>
        <position position="1"/>
    </location>
</feature>
<reference evidence="2 3" key="1">
    <citation type="journal article" date="2013" name="Proc. Natl. Acad. Sci. U.S.A.">
        <title>The king cobra genome reveals dynamic gene evolution and adaptation in the snake venom system.</title>
        <authorList>
            <person name="Vonk F.J."/>
            <person name="Casewell N.R."/>
            <person name="Henkel C.V."/>
            <person name="Heimberg A.M."/>
            <person name="Jansen H.J."/>
            <person name="McCleary R.J."/>
            <person name="Kerkkamp H.M."/>
            <person name="Vos R.A."/>
            <person name="Guerreiro I."/>
            <person name="Calvete J.J."/>
            <person name="Wuster W."/>
            <person name="Woods A.E."/>
            <person name="Logan J.M."/>
            <person name="Harrison R.A."/>
            <person name="Castoe T.A."/>
            <person name="de Koning A.P."/>
            <person name="Pollock D.D."/>
            <person name="Yandell M."/>
            <person name="Calderon D."/>
            <person name="Renjifo C."/>
            <person name="Currier R.B."/>
            <person name="Salgado D."/>
            <person name="Pla D."/>
            <person name="Sanz L."/>
            <person name="Hyder A.S."/>
            <person name="Ribeiro J.M."/>
            <person name="Arntzen J.W."/>
            <person name="van den Thillart G.E."/>
            <person name="Boetzer M."/>
            <person name="Pirovano W."/>
            <person name="Dirks R.P."/>
            <person name="Spaink H.P."/>
            <person name="Duboule D."/>
            <person name="McGlinn E."/>
            <person name="Kini R.M."/>
            <person name="Richardson M.K."/>
        </authorList>
    </citation>
    <scope>NUCLEOTIDE SEQUENCE</scope>
    <source>
        <tissue evidence="2">Blood</tissue>
    </source>
</reference>
<dbReference type="AlphaFoldDB" id="V8N8Y0"/>
<evidence type="ECO:0000313" key="3">
    <source>
        <dbReference type="Proteomes" id="UP000018936"/>
    </source>
</evidence>
<comment type="caution">
    <text evidence="2">The sequence shown here is derived from an EMBL/GenBank/DDBJ whole genome shotgun (WGS) entry which is preliminary data.</text>
</comment>
<organism evidence="2 3">
    <name type="scientific">Ophiophagus hannah</name>
    <name type="common">King cobra</name>
    <name type="synonym">Naja hannah</name>
    <dbReference type="NCBI Taxonomy" id="8665"/>
    <lineage>
        <taxon>Eukaryota</taxon>
        <taxon>Metazoa</taxon>
        <taxon>Chordata</taxon>
        <taxon>Craniata</taxon>
        <taxon>Vertebrata</taxon>
        <taxon>Euteleostomi</taxon>
        <taxon>Lepidosauria</taxon>
        <taxon>Squamata</taxon>
        <taxon>Bifurcata</taxon>
        <taxon>Unidentata</taxon>
        <taxon>Episquamata</taxon>
        <taxon>Toxicofera</taxon>
        <taxon>Serpentes</taxon>
        <taxon>Colubroidea</taxon>
        <taxon>Elapidae</taxon>
        <taxon>Elapinae</taxon>
        <taxon>Ophiophagus</taxon>
    </lineage>
</organism>
<accession>V8N8Y0</accession>
<evidence type="ECO:0000313" key="2">
    <source>
        <dbReference type="EMBL" id="ETE58391.1"/>
    </source>
</evidence>
<protein>
    <submittedName>
        <fullName evidence="2">Uncharacterized protein</fullName>
    </submittedName>
</protein>
<evidence type="ECO:0000256" key="1">
    <source>
        <dbReference type="SAM" id="MobiDB-lite"/>
    </source>
</evidence>
<feature type="region of interest" description="Disordered" evidence="1">
    <location>
        <begin position="1"/>
        <end position="57"/>
    </location>
</feature>
<proteinExistence type="predicted"/>
<name>V8N8Y0_OPHHA</name>
<keyword evidence="3" id="KW-1185">Reference proteome</keyword>
<feature type="compositionally biased region" description="Basic and acidic residues" evidence="1">
    <location>
        <begin position="1"/>
        <end position="50"/>
    </location>
</feature>
<sequence>MKEGTGKEGKKEGREKREGGERGREGRKDNRKSEREGRRKGRKEGERKDPPIFQNHNLNQRLWGTCGVHAWGQTSSVKSTHQVPKRASPRMRPKCNAHMPPHMHPTPCMHTSPTYAPPMFPRHVPHSTHMCGRDLKSSCSHARREGSACHHWHHDIGSPSQL</sequence>
<dbReference type="EMBL" id="AZIM01006807">
    <property type="protein sequence ID" value="ETE58391.1"/>
    <property type="molecule type" value="Genomic_DNA"/>
</dbReference>